<keyword evidence="5" id="KW-1185">Reference proteome</keyword>
<gene>
    <name evidence="4" type="ORF">FAM09_03565</name>
</gene>
<proteinExistence type="inferred from homology"/>
<dbReference type="PROSITE" id="PS52016">
    <property type="entry name" value="TONB_DEPENDENT_REC_3"/>
    <property type="match status" value="1"/>
</dbReference>
<accession>A0A4S8HZG1</accession>
<dbReference type="AlphaFoldDB" id="A0A4S8HZG1"/>
<protein>
    <submittedName>
        <fullName evidence="4">TonB-dependent receptor</fullName>
    </submittedName>
</protein>
<feature type="chain" id="PRO_5020348770" evidence="2">
    <location>
        <begin position="33"/>
        <end position="1047"/>
    </location>
</feature>
<dbReference type="RefSeq" id="WP_136575693.1">
    <property type="nucleotide sequence ID" value="NZ_STFF01000001.1"/>
</dbReference>
<feature type="signal peptide" evidence="2">
    <location>
        <begin position="1"/>
        <end position="32"/>
    </location>
</feature>
<dbReference type="Pfam" id="PF07715">
    <property type="entry name" value="Plug"/>
    <property type="match status" value="1"/>
</dbReference>
<dbReference type="Gene3D" id="2.170.130.10">
    <property type="entry name" value="TonB-dependent receptor, plug domain"/>
    <property type="match status" value="1"/>
</dbReference>
<comment type="similarity">
    <text evidence="1">Belongs to the TonB-dependent receptor family.</text>
</comment>
<dbReference type="InterPro" id="IPR023997">
    <property type="entry name" value="TonB-dep_OMP_SusC/RagA_CS"/>
</dbReference>
<name>A0A4S8HZG1_9BACT</name>
<dbReference type="InterPro" id="IPR039426">
    <property type="entry name" value="TonB-dep_rcpt-like"/>
</dbReference>
<evidence type="ECO:0000256" key="2">
    <source>
        <dbReference type="SAM" id="SignalP"/>
    </source>
</evidence>
<dbReference type="NCBIfam" id="TIGR04056">
    <property type="entry name" value="OMP_RagA_SusC"/>
    <property type="match status" value="1"/>
</dbReference>
<organism evidence="4 5">
    <name type="scientific">Niastella caeni</name>
    <dbReference type="NCBI Taxonomy" id="2569763"/>
    <lineage>
        <taxon>Bacteria</taxon>
        <taxon>Pseudomonadati</taxon>
        <taxon>Bacteroidota</taxon>
        <taxon>Chitinophagia</taxon>
        <taxon>Chitinophagales</taxon>
        <taxon>Chitinophagaceae</taxon>
        <taxon>Niastella</taxon>
    </lineage>
</organism>
<evidence type="ECO:0000259" key="3">
    <source>
        <dbReference type="Pfam" id="PF07715"/>
    </source>
</evidence>
<dbReference type="Gene3D" id="2.60.40.1120">
    <property type="entry name" value="Carboxypeptidase-like, regulatory domain"/>
    <property type="match status" value="1"/>
</dbReference>
<comment type="caution">
    <text evidence="4">The sequence shown here is derived from an EMBL/GenBank/DDBJ whole genome shotgun (WGS) entry which is preliminary data.</text>
</comment>
<keyword evidence="1" id="KW-1134">Transmembrane beta strand</keyword>
<dbReference type="Proteomes" id="UP000306918">
    <property type="component" value="Unassembled WGS sequence"/>
</dbReference>
<keyword evidence="1" id="KW-0813">Transport</keyword>
<keyword evidence="1" id="KW-0812">Transmembrane</keyword>
<dbReference type="SUPFAM" id="SSF56935">
    <property type="entry name" value="Porins"/>
    <property type="match status" value="1"/>
</dbReference>
<keyword evidence="1" id="KW-0998">Cell outer membrane</keyword>
<keyword evidence="4" id="KW-0675">Receptor</keyword>
<dbReference type="EMBL" id="STFF01000001">
    <property type="protein sequence ID" value="THU41203.1"/>
    <property type="molecule type" value="Genomic_DNA"/>
</dbReference>
<evidence type="ECO:0000256" key="1">
    <source>
        <dbReference type="PROSITE-ProRule" id="PRU01360"/>
    </source>
</evidence>
<sequence>MLNLICTQKLWKWLFVTALTLSIAFVHSPLQAQEARVVQGVVLDETKTAIPGATVQVKQTTVIAITGNDGKFSLSVPSDKHILVFSYVGKILQEVNIRNQNSVIITLKDSIAGLDDVIVIGYGKQKKEGVVAAVSQTTGKVLERAGGVSNIGAALTGNVPGLITAQSTGLPGEEDPQIIIRGRSTWNNSSPLVLVDGVERPMTSVDIGSVETVTVLKDASATAVFGSRGANGVILITTKRGKLGKASIRGTVNTIMKVPSKLPGKMDSYDALRTRNEAIEYELALRPEGWNDYLPQDILNRYRNPANQAEAERYPNVDWANTLFKDYAMSHNANLNISGGTKFVKYFTSADFLHEGDLFKIYDNNRGYKPGFGFNRINTRTNLDFQLTPSTIFKVNLSGSFGVRKSPWGFSGNQYGPWIDAYTTAPDVFLPVYADGSWGYYAPNEGRAENSARSLAIGGVQYQTTTRLTTDFSLEQNLDRLLKGLKFNGTVSMDNTFVEGDRGINDLYNDTQRKWIDPETGAVVYKQAYDGVTNFDFQEGIKWAPAPGAVTGNQRRLFYQLQLNYARTFAQRHNVTAMGLLNRNITANGSMIPSYREDWVFRTTYSFDNKYTIEYNGAYNGSERFAEANRFAFFSSGGVNWLVSKEEFMRSLTFIDNLKLRASYGQTGFDDVFAGSRFLYLSEWGYGGRSRLGMTNEAAEQSPYNWYRELTVGNPNVQWEQAEKVNVGADFELFRGFVRGKLDFFRDKRSKILLSNRTSVPSYYGTNPPVANLGRVNSKGYEIELHFIYPFANGIRLWSDLNMTHTKNTVIDADNPALLPDYQKSEGMQIGQVYSHVSSGYYNTWDELYGSTIHNTNDNQKLPGNYYIVDYNGDGVIDAQDNIPYGHSGWPQNTYNATFGIDWKGLSAFVQFYGVNNATRQVVFNSLASQSHTVYDEGSYWTKDNPNADVPMPRWLSTPAGYYRGTQYMYDGAYVRLKNAEVAYTINKGLVKKMGLESIRVYLNGNNLATWTKMPDDRESNFAGTGWASQGAYPTVKRYNLGANITF</sequence>
<dbReference type="InterPro" id="IPR008969">
    <property type="entry name" value="CarboxyPept-like_regulatory"/>
</dbReference>
<dbReference type="InterPro" id="IPR012910">
    <property type="entry name" value="Plug_dom"/>
</dbReference>
<dbReference type="SUPFAM" id="SSF49464">
    <property type="entry name" value="Carboxypeptidase regulatory domain-like"/>
    <property type="match status" value="1"/>
</dbReference>
<dbReference type="OrthoDB" id="9768177at2"/>
<dbReference type="NCBIfam" id="TIGR04057">
    <property type="entry name" value="SusC_RagA_signa"/>
    <property type="match status" value="1"/>
</dbReference>
<dbReference type="InterPro" id="IPR023996">
    <property type="entry name" value="TonB-dep_OMP_SusC/RagA"/>
</dbReference>
<dbReference type="FunFam" id="2.170.130.10:FF:000003">
    <property type="entry name" value="SusC/RagA family TonB-linked outer membrane protein"/>
    <property type="match status" value="1"/>
</dbReference>
<keyword evidence="1" id="KW-0472">Membrane</keyword>
<feature type="domain" description="TonB-dependent receptor plug" evidence="3">
    <location>
        <begin position="128"/>
        <end position="233"/>
    </location>
</feature>
<dbReference type="GO" id="GO:0009279">
    <property type="term" value="C:cell outer membrane"/>
    <property type="evidence" value="ECO:0007669"/>
    <property type="project" value="UniProtKB-SubCell"/>
</dbReference>
<keyword evidence="2" id="KW-0732">Signal</keyword>
<dbReference type="Pfam" id="PF13715">
    <property type="entry name" value="CarbopepD_reg_2"/>
    <property type="match status" value="1"/>
</dbReference>
<dbReference type="InterPro" id="IPR037066">
    <property type="entry name" value="Plug_dom_sf"/>
</dbReference>
<reference evidence="4 5" key="1">
    <citation type="submission" date="2019-04" db="EMBL/GenBank/DDBJ databases">
        <title>Niastella caeni sp. nov., isolated from activated sludge.</title>
        <authorList>
            <person name="Sheng M."/>
        </authorList>
    </citation>
    <scope>NUCLEOTIDE SEQUENCE [LARGE SCALE GENOMIC DNA]</scope>
    <source>
        <strain evidence="4 5">HX-2-15</strain>
    </source>
</reference>
<comment type="subcellular location">
    <subcellularLocation>
        <location evidence="1">Cell outer membrane</location>
        <topology evidence="1">Multi-pass membrane protein</topology>
    </subcellularLocation>
</comment>
<evidence type="ECO:0000313" key="5">
    <source>
        <dbReference type="Proteomes" id="UP000306918"/>
    </source>
</evidence>
<evidence type="ECO:0000313" key="4">
    <source>
        <dbReference type="EMBL" id="THU41203.1"/>
    </source>
</evidence>